<keyword evidence="4" id="KW-1185">Reference proteome</keyword>
<feature type="region of interest" description="Disordered" evidence="1">
    <location>
        <begin position="1623"/>
        <end position="1680"/>
    </location>
</feature>
<dbReference type="OrthoDB" id="447103at2759"/>
<dbReference type="PANTHER" id="PTHR12984:SF3">
    <property type="entry name" value="N-TERMINAL KINASE-LIKE PROTEIN"/>
    <property type="match status" value="1"/>
</dbReference>
<feature type="compositionally biased region" description="Acidic residues" evidence="1">
    <location>
        <begin position="1399"/>
        <end position="1412"/>
    </location>
</feature>
<dbReference type="GO" id="GO:0004672">
    <property type="term" value="F:protein kinase activity"/>
    <property type="evidence" value="ECO:0007669"/>
    <property type="project" value="InterPro"/>
</dbReference>
<feature type="compositionally biased region" description="Basic and acidic residues" evidence="1">
    <location>
        <begin position="1123"/>
        <end position="1143"/>
    </location>
</feature>
<evidence type="ECO:0000259" key="2">
    <source>
        <dbReference type="PROSITE" id="PS50011"/>
    </source>
</evidence>
<feature type="compositionally biased region" description="Basic and acidic residues" evidence="1">
    <location>
        <begin position="1388"/>
        <end position="1398"/>
    </location>
</feature>
<feature type="compositionally biased region" description="Basic and acidic residues" evidence="1">
    <location>
        <begin position="1158"/>
        <end position="1201"/>
    </location>
</feature>
<dbReference type="SUPFAM" id="SSF48371">
    <property type="entry name" value="ARM repeat"/>
    <property type="match status" value="1"/>
</dbReference>
<dbReference type="PANTHER" id="PTHR12984">
    <property type="entry name" value="SCY1-RELATED S/T PROTEIN KINASE-LIKE"/>
    <property type="match status" value="1"/>
</dbReference>
<feature type="compositionally biased region" description="Polar residues" evidence="1">
    <location>
        <begin position="749"/>
        <end position="761"/>
    </location>
</feature>
<feature type="compositionally biased region" description="Basic and acidic residues" evidence="1">
    <location>
        <begin position="1331"/>
        <end position="1374"/>
    </location>
</feature>
<dbReference type="SUPFAM" id="SSF56112">
    <property type="entry name" value="Protein kinase-like (PK-like)"/>
    <property type="match status" value="1"/>
</dbReference>
<evidence type="ECO:0000313" key="3">
    <source>
        <dbReference type="EMBL" id="ORX54175.1"/>
    </source>
</evidence>
<feature type="compositionally biased region" description="Basic and acidic residues" evidence="1">
    <location>
        <begin position="1522"/>
        <end position="1558"/>
    </location>
</feature>
<feature type="compositionally biased region" description="Basic residues" evidence="1">
    <location>
        <begin position="1768"/>
        <end position="1789"/>
    </location>
</feature>
<dbReference type="Gene3D" id="1.25.10.10">
    <property type="entry name" value="Leucine-rich Repeat Variant"/>
    <property type="match status" value="1"/>
</dbReference>
<reference evidence="3 4" key="2">
    <citation type="submission" date="2016-08" db="EMBL/GenBank/DDBJ databases">
        <title>Pervasive Adenine N6-methylation of Active Genes in Fungi.</title>
        <authorList>
            <consortium name="DOE Joint Genome Institute"/>
            <person name="Mondo S.J."/>
            <person name="Dannebaum R.O."/>
            <person name="Kuo R.C."/>
            <person name="Labutti K."/>
            <person name="Haridas S."/>
            <person name="Kuo A."/>
            <person name="Salamov A."/>
            <person name="Ahrendt S.R."/>
            <person name="Lipzen A."/>
            <person name="Sullivan W."/>
            <person name="Andreopoulos W.B."/>
            <person name="Clum A."/>
            <person name="Lindquist E."/>
            <person name="Daum C."/>
            <person name="Ramamoorthy G.K."/>
            <person name="Gryganskyi A."/>
            <person name="Culley D."/>
            <person name="Magnuson J.K."/>
            <person name="James T.Y."/>
            <person name="O'Malley M.A."/>
            <person name="Stajich J.E."/>
            <person name="Spatafora J.W."/>
            <person name="Visel A."/>
            <person name="Grigoriev I.V."/>
        </authorList>
    </citation>
    <scope>NUCLEOTIDE SEQUENCE [LARGE SCALE GENOMIC DNA]</scope>
    <source>
        <strain evidence="4">finn</strain>
    </source>
</reference>
<name>A0A1Y1VE86_9FUNG</name>
<feature type="region of interest" description="Disordered" evidence="1">
    <location>
        <begin position="1065"/>
        <end position="1607"/>
    </location>
</feature>
<feature type="compositionally biased region" description="Basic and acidic residues" evidence="1">
    <location>
        <begin position="1572"/>
        <end position="1607"/>
    </location>
</feature>
<feature type="compositionally biased region" description="Basic and acidic residues" evidence="1">
    <location>
        <begin position="1461"/>
        <end position="1482"/>
    </location>
</feature>
<dbReference type="InterPro" id="IPR011009">
    <property type="entry name" value="Kinase-like_dom_sf"/>
</dbReference>
<reference evidence="3 4" key="1">
    <citation type="submission" date="2016-08" db="EMBL/GenBank/DDBJ databases">
        <title>Genomes of anaerobic fungi encode conserved fungal cellulosomes for biomass hydrolysis.</title>
        <authorList>
            <consortium name="DOE Joint Genome Institute"/>
            <person name="Haitjema C.H."/>
            <person name="Gilmore S.P."/>
            <person name="Henske J.K."/>
            <person name="Solomon K.V."/>
            <person name="De Groot R."/>
            <person name="Kuo A."/>
            <person name="Mondo S.J."/>
            <person name="Salamov A.A."/>
            <person name="Labutti K."/>
            <person name="Zhao Z."/>
            <person name="Chiniquy J."/>
            <person name="Barry K."/>
            <person name="Brewer H.M."/>
            <person name="Purvine S.O."/>
            <person name="Wright A.T."/>
            <person name="Boxma B."/>
            <person name="Van Alen T."/>
            <person name="Hackstein J.H."/>
            <person name="Baker S.E."/>
            <person name="Grigoriev I.V."/>
            <person name="O'Malley M.A."/>
        </authorList>
    </citation>
    <scope>NUCLEOTIDE SEQUENCE [LARGE SCALE GENOMIC DNA]</scope>
    <source>
        <strain evidence="4">finn</strain>
    </source>
</reference>
<dbReference type="InterPro" id="IPR051177">
    <property type="entry name" value="CIK-Related_Protein"/>
</dbReference>
<feature type="compositionally biased region" description="Basic and acidic residues" evidence="1">
    <location>
        <begin position="1444"/>
        <end position="1454"/>
    </location>
</feature>
<dbReference type="Gene3D" id="1.10.510.10">
    <property type="entry name" value="Transferase(Phosphotransferase) domain 1"/>
    <property type="match status" value="1"/>
</dbReference>
<feature type="compositionally biased region" description="Basic and acidic residues" evidence="1">
    <location>
        <begin position="1497"/>
        <end position="1507"/>
    </location>
</feature>
<feature type="compositionally biased region" description="Basic and acidic residues" evidence="1">
    <location>
        <begin position="1085"/>
        <end position="1108"/>
    </location>
</feature>
<feature type="compositionally biased region" description="Basic and acidic residues" evidence="1">
    <location>
        <begin position="1631"/>
        <end position="1642"/>
    </location>
</feature>
<feature type="compositionally biased region" description="Basic and acidic residues" evidence="1">
    <location>
        <begin position="1413"/>
        <end position="1429"/>
    </location>
</feature>
<organism evidence="3 4">
    <name type="scientific">Piromyces finnis</name>
    <dbReference type="NCBI Taxonomy" id="1754191"/>
    <lineage>
        <taxon>Eukaryota</taxon>
        <taxon>Fungi</taxon>
        <taxon>Fungi incertae sedis</taxon>
        <taxon>Chytridiomycota</taxon>
        <taxon>Chytridiomycota incertae sedis</taxon>
        <taxon>Neocallimastigomycetes</taxon>
        <taxon>Neocallimastigales</taxon>
        <taxon>Neocallimastigaceae</taxon>
        <taxon>Piromyces</taxon>
    </lineage>
</organism>
<evidence type="ECO:0000313" key="4">
    <source>
        <dbReference type="Proteomes" id="UP000193719"/>
    </source>
</evidence>
<dbReference type="Proteomes" id="UP000193719">
    <property type="component" value="Unassembled WGS sequence"/>
</dbReference>
<evidence type="ECO:0000256" key="1">
    <source>
        <dbReference type="SAM" id="MobiDB-lite"/>
    </source>
</evidence>
<dbReference type="InterPro" id="IPR016024">
    <property type="entry name" value="ARM-type_fold"/>
</dbReference>
<dbReference type="PROSITE" id="PS50011">
    <property type="entry name" value="PROTEIN_KINASE_DOM"/>
    <property type="match status" value="1"/>
</dbReference>
<dbReference type="GO" id="GO:0005737">
    <property type="term" value="C:cytoplasm"/>
    <property type="evidence" value="ECO:0007669"/>
    <property type="project" value="TreeGrafter"/>
</dbReference>
<gene>
    <name evidence="3" type="ORF">BCR36DRAFT_348146</name>
</gene>
<feature type="compositionally biased region" description="Basic and acidic residues" evidence="1">
    <location>
        <begin position="1290"/>
        <end position="1316"/>
    </location>
</feature>
<dbReference type="EMBL" id="MCFH01000011">
    <property type="protein sequence ID" value="ORX54175.1"/>
    <property type="molecule type" value="Genomic_DNA"/>
</dbReference>
<dbReference type="Gene3D" id="3.30.200.20">
    <property type="entry name" value="Phosphorylase Kinase, domain 1"/>
    <property type="match status" value="1"/>
</dbReference>
<feature type="compositionally biased region" description="Basic and acidic residues" evidence="1">
    <location>
        <begin position="791"/>
        <end position="803"/>
    </location>
</feature>
<feature type="region of interest" description="Disordered" evidence="1">
    <location>
        <begin position="749"/>
        <end position="803"/>
    </location>
</feature>
<feature type="domain" description="Protein kinase" evidence="2">
    <location>
        <begin position="11"/>
        <end position="257"/>
    </location>
</feature>
<feature type="compositionally biased region" description="Basic and acidic residues" evidence="1">
    <location>
        <begin position="870"/>
        <end position="881"/>
    </location>
</feature>
<sequence length="1935" mass="223626">MGNQESRISNYNIKRTLIENDYFSVLEAISKKDNSNNVSIFKYKNKLKLSDKGAAEDLENILFKNAIQRIKTIRHPGIIRFRDADIYSESPAIITESVVSLNSVLNDITPENLCTGIFNLLKTIEFLHQSCKLVYNNICLESIFVPRNNYTKWLIGEFQYSIPISTSKSESNKIIEKIPLRLQPAKNNKEENGFHRDYWLIGKLIEEIVEFYVGGDKGDKKASNINWSQLKQISLEMQDPNPQNRKSVTEVINEPFFNNNIVIEVLEYIKNYKIKDENERRNCLSILQSKMKLMSRDILEKNIIPEIIQKEIINDSFSDILFSEIFKDPIKGNIMISEDYYKNKIIPYIMETIKLRQWGTRIVLLKLIDNYFDAFIRYDNEENKNRELIITEVLIGLEDVDQDIYLNSFNALTKILMKINLKNESNNQNYDKNIDETLSTIGNRKNSNANEKIMAIPEKSDSSYLNINTLINRFVIPHFVRIQISDNKDQKIESLNQVVELWKHFISIEKDDFDVGQTAKTINLSILKTMKFIIKLFKEDELQSLFNNIFLKDILNKPDAFGFYYVSSYIMTLLVAHLPRSTLNVRNSEILILHNLLDYLSNCPENNLIGEDTSSNVKKLKNIYSNKSQTLEKYHFIKAGPVRKTEKTLSRNNTNSISSTSLNLSSNSNSRIDFQEDVVNKKEDSFNIPDKKNDNKIIAQQIPNKESPTKIRDMESKNEINDFTDDKLISNDIANDDPKLKTVVSNISETNKPVSPSSAWDSFNDKNEKANDGWNFDWSDSEENDNSMNIRNEKGDEKEKQEFDKIENNISKLDKESNVSGENIASNLEENDEFAEPVVKKPIITGATTVNSVNKAPAGSSMKSMKLGKKKDNKESSLKKKLEDLNKMQKLKSQKKKENDVKNKKIEDIMSLISNDSPNTLSNSNSVLSLNKFNKSTSPLRSSNVESSKKNKVLSDFDSIANEEADLINSGWDDLDDIEGPAESNNWNVDSTKSESKIENTNKQISDGWGDFNIKDDWNEIPNIKETDNNAVFDKNMNIEKTNNSWDFNNDFEIPMMPEIKEVKNEEKTNEQVSSWEFNDDFDIPEIKEEKKPEAPVVEEIRNEEKVNEPASSWDFNDDFDIPEIKEEKKPEEPVTKNEEKTNEAASSWDFNDDFDIPEIKEEKKPEESIIEETKTEKEKPEEPEKPIIEEIINEENKPEEPVSSWDFNDDFDIPEIKEEKKPEEPIVEETKTEKEKPEEPEKPVAEETKNEEEKPEEPEKPIVEEIINEENKPEEPVSSWDFNDDFDIPEVKEEKKPEEPEKPVAEETKNEEKVNEAASSWDFNDDFDIPEIKEEKKPEESIIEETKTEKEKPEEPEKPIIEEIINEENKPEEPVSSWDFNDDFDIPEVKEEKKPEEPVVEEINNEEEKPEEPEKPVAEETKNEEKVNEAASSWDFNDDFDIPEVKEEKKPEEPVVEEINNEKEKPEKPVAEETKNEEKVNEAASSWDFNDDFDIPEVKEEKKPEEPVVEEINNEEEKPEEPEKPVAEETKNEEEKPEEPEKPIVEEIINEENKPEEPVSSWDFNDDFDVPEIKEESKPEEPIIEETKTEEEKPEEPVKPVIEESTVEKSLIEEEIKIEEPVVEESVIEDQPKEEKTKAENTETEDLLDLKDNLDIPETDRKETSKESENIEEKMDSENQDIIEKAVEVVKGQNKNGELMDDVEIIEEKVIEIVREVDEIDPNNPNIIETVEVVEELIEVKDGDKYETISRKVIEPESPTKINGTKANKKKGKKNKKNKNKNKKNQKGIKKEITTEETLKEETNNLINPSEESPAIKEEVKVDDLLDLNDSAPAVEVKNEVKVDDLLDLNGSVPTIEVKNEVKVDDLLNLNDSAPVVEVKNDVKVDDLLHFDNDIPDSNNKLIDIMEDNTMKQSNSWDFDDDLEIPDFDNEKKD</sequence>
<dbReference type="GO" id="GO:0005524">
    <property type="term" value="F:ATP binding"/>
    <property type="evidence" value="ECO:0007669"/>
    <property type="project" value="InterPro"/>
</dbReference>
<comment type="caution">
    <text evidence="3">The sequence shown here is derived from an EMBL/GenBank/DDBJ whole genome shotgun (WGS) entry which is preliminary data.</text>
</comment>
<dbReference type="InterPro" id="IPR000719">
    <property type="entry name" value="Prot_kinase_dom"/>
</dbReference>
<feature type="compositionally biased region" description="Basic and acidic residues" evidence="1">
    <location>
        <begin position="1215"/>
        <end position="1276"/>
    </location>
</feature>
<accession>A0A1Y1VE86</accession>
<feature type="region of interest" description="Disordered" evidence="1">
    <location>
        <begin position="1916"/>
        <end position="1935"/>
    </location>
</feature>
<feature type="compositionally biased region" description="Acidic residues" evidence="1">
    <location>
        <begin position="1508"/>
        <end position="1521"/>
    </location>
</feature>
<dbReference type="STRING" id="1754191.A0A1Y1VE86"/>
<protein>
    <recommendedName>
        <fullName evidence="2">Protein kinase domain-containing protein</fullName>
    </recommendedName>
</protein>
<proteinExistence type="predicted"/>
<feature type="region of interest" description="Disordered" evidence="1">
    <location>
        <begin position="853"/>
        <end position="881"/>
    </location>
</feature>
<dbReference type="InterPro" id="IPR011989">
    <property type="entry name" value="ARM-like"/>
</dbReference>
<feature type="region of interest" description="Disordered" evidence="1">
    <location>
        <begin position="1752"/>
        <end position="1796"/>
    </location>
</feature>
<dbReference type="GO" id="GO:0006409">
    <property type="term" value="P:tRNA export from nucleus"/>
    <property type="evidence" value="ECO:0007669"/>
    <property type="project" value="TreeGrafter"/>
</dbReference>
<feature type="compositionally biased region" description="Basic and acidic residues" evidence="1">
    <location>
        <begin position="1649"/>
        <end position="1680"/>
    </location>
</feature>
<feature type="compositionally biased region" description="Acidic residues" evidence="1">
    <location>
        <begin position="1919"/>
        <end position="1929"/>
    </location>
</feature>